<evidence type="ECO:0000256" key="2">
    <source>
        <dbReference type="ARBA" id="ARBA00022801"/>
    </source>
</evidence>
<dbReference type="GO" id="GO:0009002">
    <property type="term" value="F:serine-type D-Ala-D-Ala carboxypeptidase activity"/>
    <property type="evidence" value="ECO:0007669"/>
    <property type="project" value="UniProtKB-EC"/>
</dbReference>
<comment type="similarity">
    <text evidence="1">Belongs to the peptidase S13 family.</text>
</comment>
<gene>
    <name evidence="5" type="primary">dacB</name>
    <name evidence="5" type="ORF">I6G95_01185</name>
</gene>
<dbReference type="PANTHER" id="PTHR30023">
    <property type="entry name" value="D-ALANYL-D-ALANINE CARBOXYPEPTIDASE"/>
    <property type="match status" value="1"/>
</dbReference>
<evidence type="ECO:0000313" key="5">
    <source>
        <dbReference type="EMBL" id="QPR31126.1"/>
    </source>
</evidence>
<keyword evidence="2 5" id="KW-0378">Hydrolase</keyword>
<feature type="compositionally biased region" description="Polar residues" evidence="3">
    <location>
        <begin position="405"/>
        <end position="414"/>
    </location>
</feature>
<feature type="compositionally biased region" description="Polar residues" evidence="3">
    <location>
        <begin position="1"/>
        <end position="21"/>
    </location>
</feature>
<feature type="region of interest" description="Disordered" evidence="3">
    <location>
        <begin position="1"/>
        <end position="34"/>
    </location>
</feature>
<dbReference type="Gene3D" id="3.40.710.10">
    <property type="entry name" value="DD-peptidase/beta-lactamase superfamily"/>
    <property type="match status" value="2"/>
</dbReference>
<evidence type="ECO:0000256" key="1">
    <source>
        <dbReference type="ARBA" id="ARBA00006096"/>
    </source>
</evidence>
<protein>
    <submittedName>
        <fullName evidence="5">D-alanyl-D-alanine carboxypeptidase/D-alanyl-D-alanine-endopeptidase</fullName>
        <ecNumber evidence="5">3.4.16.4</ecNumber>
    </submittedName>
</protein>
<dbReference type="GO" id="GO:0000270">
    <property type="term" value="P:peptidoglycan metabolic process"/>
    <property type="evidence" value="ECO:0007669"/>
    <property type="project" value="TreeGrafter"/>
</dbReference>
<proteinExistence type="inferred from homology"/>
<sequence length="496" mass="50508">MFVTVGSTDSDSSKTAAKGTQKSPSSVKSGKSKKSRGLKIGGAIAGVLVIAAGSGVAVVVNNNRQIVVDAPPAVSHVSVPVTAAQSSLDDGTLAQKVSAIMDAAAADPALGELHGIVSDASTGQKLWGINDTAVALPASSMKILTASAALLDLGEDHRVSTRVSRVTGTNDIVLHGGGDPTLSKDGEGFFQDSASIAELAKKISVVIPEGVGKVYLDNSLFTESFHETWEREGLEDGYIAPVESVMMDAGRIDPTNEESQRSATPAADAADALAKALGAENGGSLRDAAKDGQSLPLDPDIVALVQSAPLVTRVHEMMIYSDNVLAESIAREVAISRGLPPTFEGAARAVRDTLAEHGFPLDGAVLSDSSGLSTDNRISPQHLSEVLNSAAGPVESAEQGGLAESQESSESTSLRPLLDSLPVAAVSGTLATRFAGQPGAGIVRAKTGTLNKASALAGYVVTKSGQVLTFAFISNEASLLPARAAADKAASALADI</sequence>
<organism evidence="5 6">
    <name type="scientific">Corynebacterium amycolatum</name>
    <dbReference type="NCBI Taxonomy" id="43765"/>
    <lineage>
        <taxon>Bacteria</taxon>
        <taxon>Bacillati</taxon>
        <taxon>Actinomycetota</taxon>
        <taxon>Actinomycetes</taxon>
        <taxon>Mycobacteriales</taxon>
        <taxon>Corynebacteriaceae</taxon>
        <taxon>Corynebacterium</taxon>
    </lineage>
</organism>
<dbReference type="InterPro" id="IPR012338">
    <property type="entry name" value="Beta-lactam/transpept-like"/>
</dbReference>
<keyword evidence="4" id="KW-0812">Transmembrane</keyword>
<dbReference type="NCBIfam" id="TIGR00666">
    <property type="entry name" value="PBP4"/>
    <property type="match status" value="1"/>
</dbReference>
<keyword evidence="4" id="KW-1133">Transmembrane helix</keyword>
<feature type="region of interest" description="Disordered" evidence="3">
    <location>
        <begin position="394"/>
        <end position="414"/>
    </location>
</feature>
<dbReference type="AlphaFoldDB" id="A0AB37GAW1"/>
<keyword evidence="5" id="KW-0121">Carboxypeptidase</keyword>
<dbReference type="SUPFAM" id="SSF56601">
    <property type="entry name" value="beta-lactamase/transpeptidase-like"/>
    <property type="match status" value="1"/>
</dbReference>
<evidence type="ECO:0000256" key="3">
    <source>
        <dbReference type="SAM" id="MobiDB-lite"/>
    </source>
</evidence>
<dbReference type="EC" id="3.4.16.4" evidence="5"/>
<dbReference type="EMBL" id="CP065628">
    <property type="protein sequence ID" value="QPR31126.1"/>
    <property type="molecule type" value="Genomic_DNA"/>
</dbReference>
<name>A0AB37GAW1_CORAY</name>
<dbReference type="PANTHER" id="PTHR30023:SF0">
    <property type="entry name" value="PENICILLIN-SENSITIVE CARBOXYPEPTIDASE A"/>
    <property type="match status" value="1"/>
</dbReference>
<evidence type="ECO:0000313" key="6">
    <source>
        <dbReference type="Proteomes" id="UP000594774"/>
    </source>
</evidence>
<evidence type="ECO:0000256" key="4">
    <source>
        <dbReference type="SAM" id="Phobius"/>
    </source>
</evidence>
<keyword evidence="5" id="KW-0645">Protease</keyword>
<feature type="transmembrane region" description="Helical" evidence="4">
    <location>
        <begin position="38"/>
        <end position="60"/>
    </location>
</feature>
<dbReference type="Proteomes" id="UP000594774">
    <property type="component" value="Chromosome"/>
</dbReference>
<dbReference type="InterPro" id="IPR000667">
    <property type="entry name" value="Peptidase_S13"/>
</dbReference>
<dbReference type="PRINTS" id="PR00922">
    <property type="entry name" value="DADACBPTASE3"/>
</dbReference>
<accession>A0AB37GAW1</accession>
<dbReference type="GO" id="GO:0006508">
    <property type="term" value="P:proteolysis"/>
    <property type="evidence" value="ECO:0007669"/>
    <property type="project" value="InterPro"/>
</dbReference>
<reference evidence="5 6" key="1">
    <citation type="submission" date="2020-12" db="EMBL/GenBank/DDBJ databases">
        <title>FDA dAtabase for Regulatory Grade micrObial Sequences (FDA-ARGOS): Supporting development and validation of Infectious Disease Dx tests.</title>
        <authorList>
            <person name="Sproer C."/>
            <person name="Gronow S."/>
            <person name="Severitt S."/>
            <person name="Schroder I."/>
            <person name="Tallon L."/>
            <person name="Sadzewicz L."/>
            <person name="Zhao X."/>
            <person name="Boylan J."/>
            <person name="Ott S."/>
            <person name="Bowen H."/>
            <person name="Vavikolanu K."/>
            <person name="Mehta A."/>
            <person name="Aluvathingal J."/>
            <person name="Nadendla S."/>
            <person name="Lowell S."/>
            <person name="Myers T."/>
            <person name="Yan Y."/>
            <person name="Sichtig H."/>
        </authorList>
    </citation>
    <scope>NUCLEOTIDE SEQUENCE [LARGE SCALE GENOMIC DNA]</scope>
    <source>
        <strain evidence="5 6">FDAARGOS_938</strain>
    </source>
</reference>
<keyword evidence="4" id="KW-0472">Membrane</keyword>
<dbReference type="Pfam" id="PF02113">
    <property type="entry name" value="Peptidase_S13"/>
    <property type="match status" value="1"/>
</dbReference>